<dbReference type="GO" id="GO:0016209">
    <property type="term" value="F:antioxidant activity"/>
    <property type="evidence" value="ECO:0007669"/>
    <property type="project" value="InterPro"/>
</dbReference>
<evidence type="ECO:0000256" key="2">
    <source>
        <dbReference type="ARBA" id="ARBA00022748"/>
    </source>
</evidence>
<gene>
    <name evidence="6" type="primary">sirH</name>
    <name evidence="6" type="ORF">GCM10007894_02030</name>
</gene>
<dbReference type="GO" id="GO:0017004">
    <property type="term" value="P:cytochrome complex assembly"/>
    <property type="evidence" value="ECO:0007669"/>
    <property type="project" value="UniProtKB-KW"/>
</dbReference>
<evidence type="ECO:0000256" key="4">
    <source>
        <dbReference type="ARBA" id="ARBA00023284"/>
    </source>
</evidence>
<organism evidence="6 7">
    <name type="scientific">Paraferrimonas haliotis</name>
    <dbReference type="NCBI Taxonomy" id="2013866"/>
    <lineage>
        <taxon>Bacteria</taxon>
        <taxon>Pseudomonadati</taxon>
        <taxon>Pseudomonadota</taxon>
        <taxon>Gammaproteobacteria</taxon>
        <taxon>Alteromonadales</taxon>
        <taxon>Ferrimonadaceae</taxon>
        <taxon>Paraferrimonas</taxon>
    </lineage>
</organism>
<proteinExistence type="predicted"/>
<feature type="domain" description="Thioredoxin" evidence="5">
    <location>
        <begin position="9"/>
        <end position="150"/>
    </location>
</feature>
<dbReference type="AlphaFoldDB" id="A0AA37TUV8"/>
<accession>A0AA37TUV8</accession>
<keyword evidence="2" id="KW-0201">Cytochrome c-type biogenesis</keyword>
<dbReference type="InterPro" id="IPR050553">
    <property type="entry name" value="Thioredoxin_ResA/DsbE_sf"/>
</dbReference>
<evidence type="ECO:0000259" key="5">
    <source>
        <dbReference type="PROSITE" id="PS51352"/>
    </source>
</evidence>
<reference evidence="6 7" key="1">
    <citation type="journal article" date="2014" name="Int. J. Syst. Evol. Microbiol.">
        <title>Complete genome sequence of Corynebacterium casei LMG S-19264T (=DSM 44701T), isolated from a smear-ripened cheese.</title>
        <authorList>
            <consortium name="US DOE Joint Genome Institute (JGI-PGF)"/>
            <person name="Walter F."/>
            <person name="Albersmeier A."/>
            <person name="Kalinowski J."/>
            <person name="Ruckert C."/>
        </authorList>
    </citation>
    <scope>NUCLEOTIDE SEQUENCE [LARGE SCALE GENOMIC DNA]</scope>
    <source>
        <strain evidence="6 7">NBRC 112785</strain>
    </source>
</reference>
<keyword evidence="4" id="KW-0676">Redox-active center</keyword>
<evidence type="ECO:0000313" key="6">
    <source>
        <dbReference type="EMBL" id="GLS82226.1"/>
    </source>
</evidence>
<keyword evidence="7" id="KW-1185">Reference proteome</keyword>
<dbReference type="CDD" id="cd02966">
    <property type="entry name" value="TlpA_like_family"/>
    <property type="match status" value="1"/>
</dbReference>
<dbReference type="EMBL" id="BSPO01000001">
    <property type="protein sequence ID" value="GLS82226.1"/>
    <property type="molecule type" value="Genomic_DNA"/>
</dbReference>
<comment type="caution">
    <text evidence="6">The sequence shown here is derived from an EMBL/GenBank/DDBJ whole genome shotgun (WGS) entry which is preliminary data.</text>
</comment>
<name>A0AA37TUV8_9GAMM</name>
<dbReference type="InterPro" id="IPR036249">
    <property type="entry name" value="Thioredoxin-like_sf"/>
</dbReference>
<protein>
    <recommendedName>
        <fullName evidence="5">Thioredoxin domain-containing protein</fullName>
    </recommendedName>
</protein>
<keyword evidence="3" id="KW-1015">Disulfide bond</keyword>
<dbReference type="PROSITE" id="PS51352">
    <property type="entry name" value="THIOREDOXIN_2"/>
    <property type="match status" value="1"/>
</dbReference>
<evidence type="ECO:0000256" key="1">
    <source>
        <dbReference type="ARBA" id="ARBA00004196"/>
    </source>
</evidence>
<dbReference type="InterPro" id="IPR013766">
    <property type="entry name" value="Thioredoxin_domain"/>
</dbReference>
<dbReference type="Gene3D" id="3.40.30.10">
    <property type="entry name" value="Glutaredoxin"/>
    <property type="match status" value="1"/>
</dbReference>
<dbReference type="GO" id="GO:0030313">
    <property type="term" value="C:cell envelope"/>
    <property type="evidence" value="ECO:0007669"/>
    <property type="project" value="UniProtKB-SubCell"/>
</dbReference>
<dbReference type="PANTHER" id="PTHR42852">
    <property type="entry name" value="THIOL:DISULFIDE INTERCHANGE PROTEIN DSBE"/>
    <property type="match status" value="1"/>
</dbReference>
<dbReference type="PANTHER" id="PTHR42852:SF6">
    <property type="entry name" value="THIOL:DISULFIDE INTERCHANGE PROTEIN DSBE"/>
    <property type="match status" value="1"/>
</dbReference>
<dbReference type="Proteomes" id="UP001157439">
    <property type="component" value="Unassembled WGS sequence"/>
</dbReference>
<evidence type="ECO:0000313" key="7">
    <source>
        <dbReference type="Proteomes" id="UP001157439"/>
    </source>
</evidence>
<evidence type="ECO:0000256" key="3">
    <source>
        <dbReference type="ARBA" id="ARBA00023157"/>
    </source>
</evidence>
<comment type="subcellular location">
    <subcellularLocation>
        <location evidence="1">Cell envelope</location>
    </subcellularLocation>
</comment>
<dbReference type="GO" id="GO:0016491">
    <property type="term" value="F:oxidoreductase activity"/>
    <property type="evidence" value="ECO:0007669"/>
    <property type="project" value="InterPro"/>
</dbReference>
<dbReference type="InterPro" id="IPR000866">
    <property type="entry name" value="AhpC/TSA"/>
</dbReference>
<sequence>MIMTGYTDMDWARSVRDVTFTDLQGNSVSFADHKGKLLMVNLWATWCSPCLKEIPMMKKIAEANKDNPFAMIPISIDEHQELVEPFLEKYGFSPYDTWLDPNSDIEEIFPANIIPATIMFDARGNMIGFARGLLDWSDKDVQPYLEKMMQKYVVELLAEEDSE</sequence>
<dbReference type="SUPFAM" id="SSF52833">
    <property type="entry name" value="Thioredoxin-like"/>
    <property type="match status" value="1"/>
</dbReference>
<dbReference type="Pfam" id="PF00578">
    <property type="entry name" value="AhpC-TSA"/>
    <property type="match status" value="1"/>
</dbReference>